<feature type="transmembrane region" description="Helical" evidence="1">
    <location>
        <begin position="7"/>
        <end position="26"/>
    </location>
</feature>
<keyword evidence="1" id="KW-1133">Transmembrane helix</keyword>
<dbReference type="EMBL" id="BBML01000003">
    <property type="protein sequence ID" value="GAK96748.1"/>
    <property type="molecule type" value="Genomic_DNA"/>
</dbReference>
<sequence>MLQSRKLASQITIIMLVAFIPAHIYFIQNEGCAGSFCLPNWIGWLRLVIIHPFLIYWAYKIRTIK</sequence>
<reference evidence="2" key="1">
    <citation type="journal article" date="2014" name="Genome Announc.">
        <title>Draft Genome Sequences of Marine Flavobacterium Nonlabens Strains NR17, NR24, NR27, NR32, NR33, and Ara13.</title>
        <authorList>
            <person name="Nakanishi M."/>
            <person name="Meirelles P."/>
            <person name="Suzuki R."/>
            <person name="Takatani N."/>
            <person name="Mino S."/>
            <person name="Suda W."/>
            <person name="Oshima K."/>
            <person name="Hattori M."/>
            <person name="Ohkuma M."/>
            <person name="Hosokawa M."/>
            <person name="Miyashita K."/>
            <person name="Thompson F.L."/>
            <person name="Niwa A."/>
            <person name="Sawabe T."/>
            <person name="Sawabe T."/>
        </authorList>
    </citation>
    <scope>NUCLEOTIDE SEQUENCE [LARGE SCALE GENOMIC DNA]</scope>
    <source>
        <strain evidence="2">JCM 19294</strain>
    </source>
</reference>
<evidence type="ECO:0000256" key="1">
    <source>
        <dbReference type="SAM" id="Phobius"/>
    </source>
</evidence>
<keyword evidence="1" id="KW-0472">Membrane</keyword>
<dbReference type="STRING" id="319236.BST91_03005"/>
<evidence type="ECO:0000313" key="3">
    <source>
        <dbReference type="Proteomes" id="UP000029221"/>
    </source>
</evidence>
<feature type="transmembrane region" description="Helical" evidence="1">
    <location>
        <begin position="41"/>
        <end position="59"/>
    </location>
</feature>
<keyword evidence="1" id="KW-0812">Transmembrane</keyword>
<organism evidence="2 3">
    <name type="scientific">Nonlabens tegetincola</name>
    <dbReference type="NCBI Taxonomy" id="323273"/>
    <lineage>
        <taxon>Bacteria</taxon>
        <taxon>Pseudomonadati</taxon>
        <taxon>Bacteroidota</taxon>
        <taxon>Flavobacteriia</taxon>
        <taxon>Flavobacteriales</taxon>
        <taxon>Flavobacteriaceae</taxon>
        <taxon>Nonlabens</taxon>
    </lineage>
</organism>
<proteinExistence type="predicted"/>
<accession>A0A090Q4R7</accession>
<dbReference type="AlphaFoldDB" id="A0A090Q4R7"/>
<dbReference type="Proteomes" id="UP000029221">
    <property type="component" value="Unassembled WGS sequence"/>
</dbReference>
<dbReference type="eggNOG" id="COG4270">
    <property type="taxonomic scope" value="Bacteria"/>
</dbReference>
<evidence type="ECO:0000313" key="2">
    <source>
        <dbReference type="EMBL" id="GAK96748.1"/>
    </source>
</evidence>
<protein>
    <submittedName>
        <fullName evidence="2">Uncharacterized protein</fullName>
    </submittedName>
</protein>
<keyword evidence="3" id="KW-1185">Reference proteome</keyword>
<comment type="caution">
    <text evidence="2">The sequence shown here is derived from an EMBL/GenBank/DDBJ whole genome shotgun (WGS) entry which is preliminary data.</text>
</comment>
<name>A0A090Q4R7_9FLAO</name>
<gene>
    <name evidence="2" type="ORF">JCM19294_1057</name>
</gene>